<dbReference type="Gene3D" id="2.60.200.20">
    <property type="match status" value="1"/>
</dbReference>
<evidence type="ECO:0000256" key="1">
    <source>
        <dbReference type="SAM" id="Phobius"/>
    </source>
</evidence>
<keyword evidence="1" id="KW-1133">Transmembrane helix</keyword>
<gene>
    <name evidence="3" type="ORF">IAA17_11530</name>
</gene>
<feature type="transmembrane region" description="Helical" evidence="1">
    <location>
        <begin position="77"/>
        <end position="103"/>
    </location>
</feature>
<dbReference type="AlphaFoldDB" id="A0A9D2K5Z4"/>
<comment type="caution">
    <text evidence="3">The sequence shown here is derived from an EMBL/GenBank/DDBJ whole genome shotgun (WGS) entry which is preliminary data.</text>
</comment>
<feature type="domain" description="FHA" evidence="2">
    <location>
        <begin position="234"/>
        <end position="287"/>
    </location>
</feature>
<keyword evidence="1" id="KW-0812">Transmembrane</keyword>
<dbReference type="Pfam" id="PF00498">
    <property type="entry name" value="FHA"/>
    <property type="match status" value="1"/>
</dbReference>
<dbReference type="Proteomes" id="UP000824101">
    <property type="component" value="Unassembled WGS sequence"/>
</dbReference>
<feature type="transmembrane region" description="Helical" evidence="1">
    <location>
        <begin position="14"/>
        <end position="35"/>
    </location>
</feature>
<organism evidence="3 4">
    <name type="scientific">Candidatus Lachnoclostridium stercorigallinarum</name>
    <dbReference type="NCBI Taxonomy" id="2838634"/>
    <lineage>
        <taxon>Bacteria</taxon>
        <taxon>Bacillati</taxon>
        <taxon>Bacillota</taxon>
        <taxon>Clostridia</taxon>
        <taxon>Lachnospirales</taxon>
        <taxon>Lachnospiraceae</taxon>
    </lineage>
</organism>
<evidence type="ECO:0000313" key="4">
    <source>
        <dbReference type="Proteomes" id="UP000824101"/>
    </source>
</evidence>
<dbReference type="SUPFAM" id="SSF49879">
    <property type="entry name" value="SMAD/FHA domain"/>
    <property type="match status" value="1"/>
</dbReference>
<sequence length="315" mass="34480">MNDLYGVMGIVEGIVGLISGLGIMLPIMAVVVTLLTYEITGYMIMCVGRKAGLTEDWMAYLPIARQLYQMQIAGRPWWYIFFFQGCLVNIVVTAALLIIFGALFKSVPLTVLVVLLWEIASLVFTFLYYRSYYPLFGFNPNTAWLEIVWTFGTAGTILLIIMAFSDTIQYRAGGGPVKGASMPVISEGGNRDNTQKKDYTQMEGRTVAGTRAEISGVDGKYAGASFDVSDGAEVVFGRSAADSNIVFDQFDTDISRKHCTVRYDRAAGDYVVTDSSTNGTYLNGGKQLPSGKPVHVARGSVIYLGKSRKNSFRLG</sequence>
<dbReference type="CDD" id="cd00060">
    <property type="entry name" value="FHA"/>
    <property type="match status" value="1"/>
</dbReference>
<dbReference type="InterPro" id="IPR008984">
    <property type="entry name" value="SMAD_FHA_dom_sf"/>
</dbReference>
<dbReference type="PROSITE" id="PS50006">
    <property type="entry name" value="FHA_DOMAIN"/>
    <property type="match status" value="1"/>
</dbReference>
<reference evidence="3" key="1">
    <citation type="journal article" date="2021" name="PeerJ">
        <title>Extensive microbial diversity within the chicken gut microbiome revealed by metagenomics and culture.</title>
        <authorList>
            <person name="Gilroy R."/>
            <person name="Ravi A."/>
            <person name="Getino M."/>
            <person name="Pursley I."/>
            <person name="Horton D.L."/>
            <person name="Alikhan N.F."/>
            <person name="Baker D."/>
            <person name="Gharbi K."/>
            <person name="Hall N."/>
            <person name="Watson M."/>
            <person name="Adriaenssens E.M."/>
            <person name="Foster-Nyarko E."/>
            <person name="Jarju S."/>
            <person name="Secka A."/>
            <person name="Antonio M."/>
            <person name="Oren A."/>
            <person name="Chaudhuri R.R."/>
            <person name="La Ragione R."/>
            <person name="Hildebrand F."/>
            <person name="Pallen M.J."/>
        </authorList>
    </citation>
    <scope>NUCLEOTIDE SEQUENCE</scope>
    <source>
        <strain evidence="3">ChiBcec1-1093</strain>
    </source>
</reference>
<accession>A0A9D2K5Z4</accession>
<reference evidence="3" key="2">
    <citation type="submission" date="2021-04" db="EMBL/GenBank/DDBJ databases">
        <authorList>
            <person name="Gilroy R."/>
        </authorList>
    </citation>
    <scope>NUCLEOTIDE SEQUENCE</scope>
    <source>
        <strain evidence="3">ChiBcec1-1093</strain>
    </source>
</reference>
<feature type="transmembrane region" description="Helical" evidence="1">
    <location>
        <begin position="141"/>
        <end position="164"/>
    </location>
</feature>
<dbReference type="InterPro" id="IPR000253">
    <property type="entry name" value="FHA_dom"/>
</dbReference>
<keyword evidence="1" id="KW-0472">Membrane</keyword>
<name>A0A9D2K5Z4_9FIRM</name>
<feature type="transmembrane region" description="Helical" evidence="1">
    <location>
        <begin position="109"/>
        <end position="129"/>
    </location>
</feature>
<evidence type="ECO:0000259" key="2">
    <source>
        <dbReference type="PROSITE" id="PS50006"/>
    </source>
</evidence>
<proteinExistence type="predicted"/>
<evidence type="ECO:0000313" key="3">
    <source>
        <dbReference type="EMBL" id="HIZ80405.1"/>
    </source>
</evidence>
<dbReference type="SMART" id="SM00240">
    <property type="entry name" value="FHA"/>
    <property type="match status" value="1"/>
</dbReference>
<protein>
    <submittedName>
        <fullName evidence="3">FHA domain-containing protein</fullName>
    </submittedName>
</protein>
<dbReference type="EMBL" id="DXBC01000184">
    <property type="protein sequence ID" value="HIZ80405.1"/>
    <property type="molecule type" value="Genomic_DNA"/>
</dbReference>